<dbReference type="Pfam" id="PF05228">
    <property type="entry name" value="CHASE4"/>
    <property type="match status" value="1"/>
</dbReference>
<evidence type="ECO:0000259" key="18">
    <source>
        <dbReference type="PROSITE" id="PS50112"/>
    </source>
</evidence>
<dbReference type="CDD" id="cd00130">
    <property type="entry name" value="PAS"/>
    <property type="match status" value="1"/>
</dbReference>
<dbReference type="SMART" id="SM00448">
    <property type="entry name" value="REC"/>
    <property type="match status" value="1"/>
</dbReference>
<evidence type="ECO:0000313" key="20">
    <source>
        <dbReference type="EMBL" id="MEE3717368.1"/>
    </source>
</evidence>
<evidence type="ECO:0000256" key="15">
    <source>
        <dbReference type="SAM" id="Phobius"/>
    </source>
</evidence>
<dbReference type="InterPro" id="IPR005467">
    <property type="entry name" value="His_kinase_dom"/>
</dbReference>
<dbReference type="Pfam" id="PF08448">
    <property type="entry name" value="PAS_4"/>
    <property type="match status" value="1"/>
</dbReference>
<dbReference type="PRINTS" id="PR00344">
    <property type="entry name" value="BCTRLSENSOR"/>
</dbReference>
<dbReference type="InterPro" id="IPR003594">
    <property type="entry name" value="HATPase_dom"/>
</dbReference>
<dbReference type="GO" id="GO:0005524">
    <property type="term" value="F:ATP binding"/>
    <property type="evidence" value="ECO:0007669"/>
    <property type="project" value="UniProtKB-KW"/>
</dbReference>
<dbReference type="EC" id="2.7.13.3" evidence="4"/>
<dbReference type="InterPro" id="IPR029016">
    <property type="entry name" value="GAF-like_dom_sf"/>
</dbReference>
<evidence type="ECO:0000313" key="21">
    <source>
        <dbReference type="Proteomes" id="UP001333818"/>
    </source>
</evidence>
<proteinExistence type="inferred from homology"/>
<dbReference type="Pfam" id="PF13185">
    <property type="entry name" value="GAF_2"/>
    <property type="match status" value="1"/>
</dbReference>
<evidence type="ECO:0000259" key="17">
    <source>
        <dbReference type="PROSITE" id="PS50110"/>
    </source>
</evidence>
<feature type="transmembrane region" description="Helical" evidence="15">
    <location>
        <begin position="287"/>
        <end position="306"/>
    </location>
</feature>
<dbReference type="Gene3D" id="1.10.287.130">
    <property type="match status" value="1"/>
</dbReference>
<dbReference type="Proteomes" id="UP001333818">
    <property type="component" value="Unassembled WGS sequence"/>
</dbReference>
<dbReference type="Gene3D" id="3.30.450.20">
    <property type="entry name" value="PAS domain"/>
    <property type="match status" value="2"/>
</dbReference>
<dbReference type="FunFam" id="3.30.565.10:FF:000010">
    <property type="entry name" value="Sensor histidine kinase RcsC"/>
    <property type="match status" value="1"/>
</dbReference>
<keyword evidence="6" id="KW-0808">Transferase</keyword>
<dbReference type="InterPro" id="IPR035965">
    <property type="entry name" value="PAS-like_dom_sf"/>
</dbReference>
<dbReference type="FunFam" id="1.10.287.130:FF:000038">
    <property type="entry name" value="Sensory transduction histidine kinase"/>
    <property type="match status" value="1"/>
</dbReference>
<evidence type="ECO:0000256" key="10">
    <source>
        <dbReference type="ARBA" id="ARBA00023012"/>
    </source>
</evidence>
<dbReference type="InterPro" id="IPR003018">
    <property type="entry name" value="GAF"/>
</dbReference>
<keyword evidence="15" id="KW-0812">Transmembrane</keyword>
<keyword evidence="21" id="KW-1185">Reference proteome</keyword>
<dbReference type="SUPFAM" id="SSF55781">
    <property type="entry name" value="GAF domain-like"/>
    <property type="match status" value="1"/>
</dbReference>
<feature type="modified residue" description="4-aspartylphosphate" evidence="14">
    <location>
        <position position="1102"/>
    </location>
</feature>
<dbReference type="Pfam" id="PF00512">
    <property type="entry name" value="HisKA"/>
    <property type="match status" value="1"/>
</dbReference>
<comment type="subcellular location">
    <subcellularLocation>
        <location evidence="2">Membrane</location>
    </subcellularLocation>
</comment>
<dbReference type="InterPro" id="IPR013656">
    <property type="entry name" value="PAS_4"/>
</dbReference>
<dbReference type="InterPro" id="IPR001789">
    <property type="entry name" value="Sig_transdc_resp-reg_receiver"/>
</dbReference>
<dbReference type="Gene3D" id="6.10.340.10">
    <property type="match status" value="1"/>
</dbReference>
<keyword evidence="5 14" id="KW-0597">Phosphoprotein</keyword>
<gene>
    <name evidence="20" type="ORF">V2H45_11460</name>
</gene>
<dbReference type="SMART" id="SM00387">
    <property type="entry name" value="HATPase_c"/>
    <property type="match status" value="1"/>
</dbReference>
<evidence type="ECO:0000256" key="6">
    <source>
        <dbReference type="ARBA" id="ARBA00022679"/>
    </source>
</evidence>
<evidence type="ECO:0000259" key="19">
    <source>
        <dbReference type="PROSITE" id="PS50885"/>
    </source>
</evidence>
<keyword evidence="8" id="KW-0418">Kinase</keyword>
<evidence type="ECO:0000256" key="8">
    <source>
        <dbReference type="ARBA" id="ARBA00022777"/>
    </source>
</evidence>
<evidence type="ECO:0000256" key="11">
    <source>
        <dbReference type="ARBA" id="ARBA00023136"/>
    </source>
</evidence>
<evidence type="ECO:0000256" key="1">
    <source>
        <dbReference type="ARBA" id="ARBA00000085"/>
    </source>
</evidence>
<keyword evidence="7" id="KW-0547">Nucleotide-binding</keyword>
<evidence type="ECO:0000256" key="5">
    <source>
        <dbReference type="ARBA" id="ARBA00022553"/>
    </source>
</evidence>
<dbReference type="PANTHER" id="PTHR45339">
    <property type="entry name" value="HYBRID SIGNAL TRANSDUCTION HISTIDINE KINASE J"/>
    <property type="match status" value="1"/>
</dbReference>
<dbReference type="InterPro" id="IPR036890">
    <property type="entry name" value="HATPase_C_sf"/>
</dbReference>
<dbReference type="SUPFAM" id="SSF52172">
    <property type="entry name" value="CheY-like"/>
    <property type="match status" value="1"/>
</dbReference>
<dbReference type="SMART" id="SM00091">
    <property type="entry name" value="PAS"/>
    <property type="match status" value="2"/>
</dbReference>
<accession>A0AAW9Q2E3</accession>
<dbReference type="InterPro" id="IPR003660">
    <property type="entry name" value="HAMP_dom"/>
</dbReference>
<feature type="domain" description="Response regulatory" evidence="17">
    <location>
        <begin position="1053"/>
        <end position="1170"/>
    </location>
</feature>
<dbReference type="SMART" id="SM00388">
    <property type="entry name" value="HisKA"/>
    <property type="match status" value="1"/>
</dbReference>
<sequence length="1176" mass="131599">MTLRKKTLFAIATTLIGLNAALYVVSSSILVRNALEEEKIDVRQNIKETVNILLSDRRLFQERWYDWSQWDDTYAFIENRNQTYISSNLADQQLVNLKINAIAYVNLAGKTIYATGFDWLQKQRSPIPEQIEQGIITGSLLRKPTTAEIPKPLTGIVMMPKAPMLITAHPILTSDAKGPVRGTAIFGRYMDSNYLTNLFQLSGVNLKVFAFDDRNLPADWQAAKATLMLSASNPSSESMPIFIKPLSESVLSSYTLLADIDGKPALLLRIELNRSTYQNAQQAVIQLMWLIVVTGTIFGVVTLFCLEKLVLSRISRLDKSISEISKTGDLSARLGSTSDDELGNFTNSMNQLLQVLEQRDRQQSQSAIALQQSENRNQAIVSAFPDLMIRLNRDGTYLDMKPGKDVKTLYPIETTIHKNIVDFLPPDVYQQRMHHIEQALLTGKVQIFDYQLSIDGEMLDYEGRIAVSGEDEVLMIVREISDRKRADRETQLLLSLNQAINEAPDFDAALQALLQGVCEATGWYYGEAWSVSADGLVLECRPSRYCKPLDDEKMAAALQEFRTFSEGFSFLPNEGLVGRVWASQQVEWIQDLDSYPQSFLRTSLATAADLNSFLGIPILIKDEPTSSQSQVLAILIFCTVKIREHDRRSVKLISDVAEQLGAAIQQKRTAAELRALFRAMTDVIMVIDSQGYYLKVTPTNDALLVRPADELVGKTLYQVFERSQAEQFMHQIWQVLNTQQTLNTEYLLEINGKPIWFSASVSPIADDSVIWVARDISDRKASELELQQAKEDADAANKAKTSFLAKMSHELRTPLNAILGFTQLMVSDLALTQEQRENLRIINNSGEHLLALINDVLEMSKIELGKISLNANPFDLYALLDGIQDMLRQRAETKGLQLIFERAQSLPQHIETDEMKLRQVMINLLTNAIKFTHRGSVMLRASTGAIDRSSSTVNLKFEVEDTGVGIAAEESDRVFEIFAQTESGVKSNEGTGLGLPISREIVRLMGGEITFTSVLGQGTVFRFDILANLGDRVVVQDDSVEAEREAKTSTTLRILLAEDNPVNQIVALRMLGKLGYDAVVANNGLEVLTCLHQSTYDIILMDVQMPEMDGLEATQQICQKWQPQERPIIIAMTAGAMNEDRDRCLAAGMNDYVSKPIRLETLKAALNHWGGKIHSQ</sequence>
<dbReference type="InterPro" id="IPR004358">
    <property type="entry name" value="Sig_transdc_His_kin-like_C"/>
</dbReference>
<dbReference type="InterPro" id="IPR003661">
    <property type="entry name" value="HisK_dim/P_dom"/>
</dbReference>
<dbReference type="InterPro" id="IPR007892">
    <property type="entry name" value="CHASE4"/>
</dbReference>
<dbReference type="SMART" id="SM00065">
    <property type="entry name" value="GAF"/>
    <property type="match status" value="1"/>
</dbReference>
<evidence type="ECO:0000256" key="9">
    <source>
        <dbReference type="ARBA" id="ARBA00022840"/>
    </source>
</evidence>
<feature type="domain" description="PAS" evidence="18">
    <location>
        <begin position="669"/>
        <end position="739"/>
    </location>
</feature>
<organism evidence="20 21">
    <name type="scientific">Tumidithrix elongata BACA0141</name>
    <dbReference type="NCBI Taxonomy" id="2716417"/>
    <lineage>
        <taxon>Bacteria</taxon>
        <taxon>Bacillati</taxon>
        <taxon>Cyanobacteriota</taxon>
        <taxon>Cyanophyceae</taxon>
        <taxon>Pseudanabaenales</taxon>
        <taxon>Pseudanabaenaceae</taxon>
        <taxon>Tumidithrix</taxon>
        <taxon>Tumidithrix elongata</taxon>
    </lineage>
</organism>
<dbReference type="PANTHER" id="PTHR45339:SF1">
    <property type="entry name" value="HYBRID SIGNAL TRANSDUCTION HISTIDINE KINASE J"/>
    <property type="match status" value="1"/>
</dbReference>
<dbReference type="InterPro" id="IPR011006">
    <property type="entry name" value="CheY-like_superfamily"/>
</dbReference>
<dbReference type="GO" id="GO:0000155">
    <property type="term" value="F:phosphorelay sensor kinase activity"/>
    <property type="evidence" value="ECO:0007669"/>
    <property type="project" value="InterPro"/>
</dbReference>
<evidence type="ECO:0000256" key="7">
    <source>
        <dbReference type="ARBA" id="ARBA00022741"/>
    </source>
</evidence>
<name>A0AAW9Q2E3_9CYAN</name>
<dbReference type="Pfam" id="PF02518">
    <property type="entry name" value="HATPase_c"/>
    <property type="match status" value="1"/>
</dbReference>
<keyword evidence="11 15" id="KW-0472">Membrane</keyword>
<dbReference type="SUPFAM" id="SSF47384">
    <property type="entry name" value="Homodimeric domain of signal transducing histidine kinase"/>
    <property type="match status" value="1"/>
</dbReference>
<evidence type="ECO:0000256" key="3">
    <source>
        <dbReference type="ARBA" id="ARBA00006402"/>
    </source>
</evidence>
<dbReference type="Gene3D" id="3.40.50.2300">
    <property type="match status" value="1"/>
</dbReference>
<dbReference type="CDD" id="cd16922">
    <property type="entry name" value="HATPase_EvgS-ArcB-TorS-like"/>
    <property type="match status" value="1"/>
</dbReference>
<reference evidence="20" key="1">
    <citation type="submission" date="2024-01" db="EMBL/GenBank/DDBJ databases">
        <title>Bank of Algae and Cyanobacteria of the Azores (BACA) strain genomes.</title>
        <authorList>
            <person name="Luz R."/>
            <person name="Cordeiro R."/>
            <person name="Fonseca A."/>
            <person name="Goncalves V."/>
        </authorList>
    </citation>
    <scope>NUCLEOTIDE SEQUENCE</scope>
    <source>
        <strain evidence="20">BACA0141</strain>
    </source>
</reference>
<dbReference type="AlphaFoldDB" id="A0AAW9Q2E3"/>
<keyword evidence="12" id="KW-0131">Cell cycle</keyword>
<dbReference type="InterPro" id="IPR036097">
    <property type="entry name" value="HisK_dim/P_sf"/>
</dbReference>
<protein>
    <recommendedName>
        <fullName evidence="13">Circadian input-output histidine kinase CikA</fullName>
        <ecNumber evidence="4">2.7.13.3</ecNumber>
    </recommendedName>
</protein>
<keyword evidence="10" id="KW-0902">Two-component regulatory system</keyword>
<dbReference type="PROSITE" id="PS50885">
    <property type="entry name" value="HAMP"/>
    <property type="match status" value="1"/>
</dbReference>
<dbReference type="PROSITE" id="PS50110">
    <property type="entry name" value="RESPONSE_REGULATORY"/>
    <property type="match status" value="1"/>
</dbReference>
<keyword evidence="9" id="KW-0067">ATP-binding</keyword>
<dbReference type="SUPFAM" id="SSF55874">
    <property type="entry name" value="ATPase domain of HSP90 chaperone/DNA topoisomerase II/histidine kinase"/>
    <property type="match status" value="1"/>
</dbReference>
<dbReference type="PROSITE" id="PS50112">
    <property type="entry name" value="PAS"/>
    <property type="match status" value="1"/>
</dbReference>
<evidence type="ECO:0000256" key="14">
    <source>
        <dbReference type="PROSITE-ProRule" id="PRU00169"/>
    </source>
</evidence>
<dbReference type="EMBL" id="JAZBJZ010000040">
    <property type="protein sequence ID" value="MEE3717368.1"/>
    <property type="molecule type" value="Genomic_DNA"/>
</dbReference>
<dbReference type="NCBIfam" id="TIGR00229">
    <property type="entry name" value="sensory_box"/>
    <property type="match status" value="1"/>
</dbReference>
<dbReference type="CDD" id="cd00082">
    <property type="entry name" value="HisKA"/>
    <property type="match status" value="1"/>
</dbReference>
<dbReference type="SUPFAM" id="SSF55785">
    <property type="entry name" value="PYP-like sensor domain (PAS domain)"/>
    <property type="match status" value="2"/>
</dbReference>
<dbReference type="RefSeq" id="WP_330483797.1">
    <property type="nucleotide sequence ID" value="NZ_JAZBJZ010000040.1"/>
</dbReference>
<dbReference type="Gene3D" id="3.30.450.40">
    <property type="match status" value="1"/>
</dbReference>
<keyword evidence="15" id="KW-1133">Transmembrane helix</keyword>
<dbReference type="GO" id="GO:0016020">
    <property type="term" value="C:membrane"/>
    <property type="evidence" value="ECO:0007669"/>
    <property type="project" value="UniProtKB-SubCell"/>
</dbReference>
<comment type="similarity">
    <text evidence="3">In the N-terminal section; belongs to the phytochrome family.</text>
</comment>
<dbReference type="InterPro" id="IPR000014">
    <property type="entry name" value="PAS"/>
</dbReference>
<evidence type="ECO:0000256" key="2">
    <source>
        <dbReference type="ARBA" id="ARBA00004370"/>
    </source>
</evidence>
<feature type="domain" description="Histidine kinase" evidence="16">
    <location>
        <begin position="806"/>
        <end position="1029"/>
    </location>
</feature>
<dbReference type="Pfam" id="PF00072">
    <property type="entry name" value="Response_reg"/>
    <property type="match status" value="1"/>
</dbReference>
<evidence type="ECO:0000256" key="12">
    <source>
        <dbReference type="ARBA" id="ARBA00023306"/>
    </source>
</evidence>
<dbReference type="CDD" id="cd17546">
    <property type="entry name" value="REC_hyHK_CKI1_RcsC-like"/>
    <property type="match status" value="1"/>
</dbReference>
<evidence type="ECO:0000259" key="16">
    <source>
        <dbReference type="PROSITE" id="PS50109"/>
    </source>
</evidence>
<evidence type="ECO:0000256" key="13">
    <source>
        <dbReference type="ARBA" id="ARBA00074306"/>
    </source>
</evidence>
<evidence type="ECO:0000256" key="4">
    <source>
        <dbReference type="ARBA" id="ARBA00012438"/>
    </source>
</evidence>
<dbReference type="PROSITE" id="PS50109">
    <property type="entry name" value="HIS_KIN"/>
    <property type="match status" value="1"/>
</dbReference>
<feature type="domain" description="HAMP" evidence="19">
    <location>
        <begin position="308"/>
        <end position="361"/>
    </location>
</feature>
<dbReference type="Gene3D" id="3.30.565.10">
    <property type="entry name" value="Histidine kinase-like ATPase, C-terminal domain"/>
    <property type="match status" value="1"/>
</dbReference>
<comment type="caution">
    <text evidence="20">The sequence shown here is derived from an EMBL/GenBank/DDBJ whole genome shotgun (WGS) entry which is preliminary data.</text>
</comment>
<dbReference type="CDD" id="cd06225">
    <property type="entry name" value="HAMP"/>
    <property type="match status" value="1"/>
</dbReference>
<comment type="catalytic activity">
    <reaction evidence="1">
        <text>ATP + protein L-histidine = ADP + protein N-phospho-L-histidine.</text>
        <dbReference type="EC" id="2.7.13.3"/>
    </reaction>
</comment>